<dbReference type="Pfam" id="PF01196">
    <property type="entry name" value="Ribosomal_L17"/>
    <property type="match status" value="1"/>
</dbReference>
<evidence type="ECO:0000256" key="4">
    <source>
        <dbReference type="RuleBase" id="RU000660"/>
    </source>
</evidence>
<dbReference type="NCBIfam" id="TIGR00059">
    <property type="entry name" value="L17"/>
    <property type="match status" value="1"/>
</dbReference>
<dbReference type="Gene3D" id="3.90.1030.10">
    <property type="entry name" value="Ribosomal protein L17"/>
    <property type="match status" value="1"/>
</dbReference>
<dbReference type="GO" id="GO:0022625">
    <property type="term" value="C:cytosolic large ribosomal subunit"/>
    <property type="evidence" value="ECO:0007669"/>
    <property type="project" value="TreeGrafter"/>
</dbReference>
<evidence type="ECO:0008006" key="6">
    <source>
        <dbReference type="Google" id="ProtNLM"/>
    </source>
</evidence>
<dbReference type="EMBL" id="HBFC01009635">
    <property type="protein sequence ID" value="CAD8702919.1"/>
    <property type="molecule type" value="Transcribed_RNA"/>
</dbReference>
<dbReference type="PANTHER" id="PTHR14413:SF16">
    <property type="entry name" value="LARGE RIBOSOMAL SUBUNIT PROTEIN BL17M"/>
    <property type="match status" value="1"/>
</dbReference>
<keyword evidence="3 4" id="KW-0687">Ribonucleoprotein</keyword>
<dbReference type="InterPro" id="IPR036373">
    <property type="entry name" value="Ribosomal_bL17_sf"/>
</dbReference>
<reference evidence="5" key="1">
    <citation type="submission" date="2021-01" db="EMBL/GenBank/DDBJ databases">
        <authorList>
            <person name="Corre E."/>
            <person name="Pelletier E."/>
            <person name="Niang G."/>
            <person name="Scheremetjew M."/>
            <person name="Finn R."/>
            <person name="Kale V."/>
            <person name="Holt S."/>
            <person name="Cochrane G."/>
            <person name="Meng A."/>
            <person name="Brown T."/>
            <person name="Cohen L."/>
        </authorList>
    </citation>
    <scope>NUCLEOTIDE SEQUENCE</scope>
    <source>
        <strain evidence="5">SL-175</strain>
    </source>
</reference>
<dbReference type="GO" id="GO:0003735">
    <property type="term" value="F:structural constituent of ribosome"/>
    <property type="evidence" value="ECO:0007669"/>
    <property type="project" value="InterPro"/>
</dbReference>
<accession>A0A7S0SCZ0</accession>
<gene>
    <name evidence="5" type="ORF">MANT1106_LOCUS5601</name>
</gene>
<dbReference type="AlphaFoldDB" id="A0A7S0SCZ0"/>
<keyword evidence="2 4" id="KW-0689">Ribosomal protein</keyword>
<dbReference type="PANTHER" id="PTHR14413">
    <property type="entry name" value="RIBOSOMAL PROTEIN L17"/>
    <property type="match status" value="1"/>
</dbReference>
<dbReference type="HAMAP" id="MF_01368">
    <property type="entry name" value="Ribosomal_bL17"/>
    <property type="match status" value="1"/>
</dbReference>
<dbReference type="PROSITE" id="PS01167">
    <property type="entry name" value="RIBOSOMAL_L17"/>
    <property type="match status" value="1"/>
</dbReference>
<evidence type="ECO:0000256" key="2">
    <source>
        <dbReference type="ARBA" id="ARBA00022980"/>
    </source>
</evidence>
<organism evidence="5">
    <name type="scientific">Mantoniella antarctica</name>
    <dbReference type="NCBI Taxonomy" id="81844"/>
    <lineage>
        <taxon>Eukaryota</taxon>
        <taxon>Viridiplantae</taxon>
        <taxon>Chlorophyta</taxon>
        <taxon>Mamiellophyceae</taxon>
        <taxon>Mamiellales</taxon>
        <taxon>Mamiellaceae</taxon>
        <taxon>Mantoniella</taxon>
    </lineage>
</organism>
<protein>
    <recommendedName>
        <fullName evidence="6">50S ribosomal protein L17</fullName>
    </recommendedName>
</protein>
<evidence type="ECO:0000256" key="1">
    <source>
        <dbReference type="ARBA" id="ARBA00008777"/>
    </source>
</evidence>
<dbReference type="GO" id="GO:0006412">
    <property type="term" value="P:translation"/>
    <property type="evidence" value="ECO:0007669"/>
    <property type="project" value="InterPro"/>
</dbReference>
<dbReference type="SUPFAM" id="SSF64263">
    <property type="entry name" value="Prokaryotic ribosomal protein L17"/>
    <property type="match status" value="1"/>
</dbReference>
<dbReference type="InterPro" id="IPR047859">
    <property type="entry name" value="Ribosomal_bL17_CS"/>
</dbReference>
<sequence length="181" mass="20384">MKHGSFPRKLGRDPKHRWAMLRTMVTQLIEHERISTTVAKAKELRKLADQVVTMAKKGTLAARRQAGAIVRTETELQKLFTQFAARYKDRAGGYCRVLQTGQRGGDSASMALIEYVDREGELRPPKPPEGLSVSWAAREFVNKQMEERRTTDKRERTRVHGREEVLAAAEVMSADAAAPPV</sequence>
<dbReference type="InterPro" id="IPR000456">
    <property type="entry name" value="Ribosomal_bL17"/>
</dbReference>
<name>A0A7S0SCZ0_9CHLO</name>
<evidence type="ECO:0000313" key="5">
    <source>
        <dbReference type="EMBL" id="CAD8702919.1"/>
    </source>
</evidence>
<proteinExistence type="inferred from homology"/>
<evidence type="ECO:0000256" key="3">
    <source>
        <dbReference type="ARBA" id="ARBA00023274"/>
    </source>
</evidence>
<comment type="similarity">
    <text evidence="1 4">Belongs to the bacterial ribosomal protein bL17 family.</text>
</comment>